<evidence type="ECO:0000256" key="10">
    <source>
        <dbReference type="ARBA" id="ARBA00023136"/>
    </source>
</evidence>
<dbReference type="PRINTS" id="PR00344">
    <property type="entry name" value="BCTRLSENSOR"/>
</dbReference>
<dbReference type="Gene3D" id="1.10.287.130">
    <property type="match status" value="1"/>
</dbReference>
<keyword evidence="4" id="KW-0597">Phosphoprotein</keyword>
<evidence type="ECO:0000256" key="8">
    <source>
        <dbReference type="ARBA" id="ARBA00022989"/>
    </source>
</evidence>
<dbReference type="CDD" id="cd00082">
    <property type="entry name" value="HisKA"/>
    <property type="match status" value="1"/>
</dbReference>
<evidence type="ECO:0000256" key="2">
    <source>
        <dbReference type="ARBA" id="ARBA00004236"/>
    </source>
</evidence>
<evidence type="ECO:0000313" key="14">
    <source>
        <dbReference type="EMBL" id="MST34638.1"/>
    </source>
</evidence>
<dbReference type="Pfam" id="PF00512">
    <property type="entry name" value="HisKA"/>
    <property type="match status" value="1"/>
</dbReference>
<dbReference type="InterPro" id="IPR003594">
    <property type="entry name" value="HATPase_dom"/>
</dbReference>
<gene>
    <name evidence="14" type="ORF">GHK86_18155</name>
</gene>
<dbReference type="PROSITE" id="PS50109">
    <property type="entry name" value="HIS_KIN"/>
    <property type="match status" value="1"/>
</dbReference>
<dbReference type="Pfam" id="PF02518">
    <property type="entry name" value="HATPase_c"/>
    <property type="match status" value="1"/>
</dbReference>
<evidence type="ECO:0000259" key="13">
    <source>
        <dbReference type="PROSITE" id="PS50885"/>
    </source>
</evidence>
<dbReference type="InterPro" id="IPR004358">
    <property type="entry name" value="Sig_transdc_His_kin-like_C"/>
</dbReference>
<organism evidence="14 15">
    <name type="scientific">Acidiferrimicrobium australe</name>
    <dbReference type="NCBI Taxonomy" id="2664430"/>
    <lineage>
        <taxon>Bacteria</taxon>
        <taxon>Bacillati</taxon>
        <taxon>Actinomycetota</taxon>
        <taxon>Acidimicrobiia</taxon>
        <taxon>Acidimicrobiales</taxon>
        <taxon>Acidimicrobiaceae</taxon>
        <taxon>Acidiferrimicrobium</taxon>
    </lineage>
</organism>
<evidence type="ECO:0000256" key="11">
    <source>
        <dbReference type="SAM" id="Phobius"/>
    </source>
</evidence>
<protein>
    <recommendedName>
        <fullName evidence="3">histidine kinase</fullName>
        <ecNumber evidence="3">2.7.13.3</ecNumber>
    </recommendedName>
</protein>
<dbReference type="SUPFAM" id="SSF158472">
    <property type="entry name" value="HAMP domain-like"/>
    <property type="match status" value="1"/>
</dbReference>
<dbReference type="SMART" id="SM00304">
    <property type="entry name" value="HAMP"/>
    <property type="match status" value="1"/>
</dbReference>
<evidence type="ECO:0000256" key="9">
    <source>
        <dbReference type="ARBA" id="ARBA00023012"/>
    </source>
</evidence>
<dbReference type="InterPro" id="IPR036890">
    <property type="entry name" value="HATPase_C_sf"/>
</dbReference>
<keyword evidence="7" id="KW-0418">Kinase</keyword>
<evidence type="ECO:0000256" key="4">
    <source>
        <dbReference type="ARBA" id="ARBA00022553"/>
    </source>
</evidence>
<evidence type="ECO:0000256" key="7">
    <source>
        <dbReference type="ARBA" id="ARBA00022777"/>
    </source>
</evidence>
<keyword evidence="6 11" id="KW-0812">Transmembrane</keyword>
<feature type="transmembrane region" description="Helical" evidence="11">
    <location>
        <begin position="153"/>
        <end position="177"/>
    </location>
</feature>
<evidence type="ECO:0000256" key="1">
    <source>
        <dbReference type="ARBA" id="ARBA00000085"/>
    </source>
</evidence>
<dbReference type="PANTHER" id="PTHR45436">
    <property type="entry name" value="SENSOR HISTIDINE KINASE YKOH"/>
    <property type="match status" value="1"/>
</dbReference>
<comment type="catalytic activity">
    <reaction evidence="1">
        <text>ATP + protein L-histidine = ADP + protein N-phospho-L-histidine.</text>
        <dbReference type="EC" id="2.7.13.3"/>
    </reaction>
</comment>
<feature type="domain" description="HAMP" evidence="13">
    <location>
        <begin position="174"/>
        <end position="227"/>
    </location>
</feature>
<keyword evidence="10 11" id="KW-0472">Membrane</keyword>
<dbReference type="SMART" id="SM00387">
    <property type="entry name" value="HATPase_c"/>
    <property type="match status" value="1"/>
</dbReference>
<evidence type="ECO:0000259" key="12">
    <source>
        <dbReference type="PROSITE" id="PS50109"/>
    </source>
</evidence>
<evidence type="ECO:0000313" key="15">
    <source>
        <dbReference type="Proteomes" id="UP000437736"/>
    </source>
</evidence>
<sequence length="447" mass="45090">MGHPAALGPLGRRLAAAFVAVALVALGSYALLTVLAERAGVGGLARTHRAVTAGAVVSVASNAYRASGGWAGADLGPVRVLADLSSAAARLSDQDGRVLFQTGSARLLTSARGAPVSRPVVVDGAVVGRVRLAFAPDGLTSPERRLRQALSNAAVLGVGVSVAVAVAAALTVSTFVVRPIRRLSAATAALGRGDRSVRVGASAGRGELSELGAVFDDMVTALDEADAARQAMIADVAHELRTPLAILQAETEALVDGVRPATPEALGSVHDETIRLGRIVGDLQALASAEAAGLSLERRRVDLATVAAEAADALAGRFESSGVGLDRRLAPAPVDGDPQRLHQVVVNLLTNAGKFTPEGGTVRLDVRLVGGAAELSVTDSGPGIPADEQGRVFQRFYRGSAGRHTAGTGIGLAVVAQLVHAHGGTVCVTTPAGGGARFTVSLPAATG</sequence>
<dbReference type="Proteomes" id="UP000437736">
    <property type="component" value="Unassembled WGS sequence"/>
</dbReference>
<dbReference type="CDD" id="cd00075">
    <property type="entry name" value="HATPase"/>
    <property type="match status" value="1"/>
</dbReference>
<dbReference type="SUPFAM" id="SSF47384">
    <property type="entry name" value="Homodimeric domain of signal transducing histidine kinase"/>
    <property type="match status" value="1"/>
</dbReference>
<keyword evidence="15" id="KW-1185">Reference proteome</keyword>
<evidence type="ECO:0000256" key="5">
    <source>
        <dbReference type="ARBA" id="ARBA00022679"/>
    </source>
</evidence>
<dbReference type="InterPro" id="IPR050428">
    <property type="entry name" value="TCS_sensor_his_kinase"/>
</dbReference>
<evidence type="ECO:0000256" key="3">
    <source>
        <dbReference type="ARBA" id="ARBA00012438"/>
    </source>
</evidence>
<keyword evidence="5" id="KW-0808">Transferase</keyword>
<dbReference type="PROSITE" id="PS50885">
    <property type="entry name" value="HAMP"/>
    <property type="match status" value="1"/>
</dbReference>
<feature type="transmembrane region" description="Helical" evidence="11">
    <location>
        <begin position="14"/>
        <end position="36"/>
    </location>
</feature>
<dbReference type="PANTHER" id="PTHR45436:SF5">
    <property type="entry name" value="SENSOR HISTIDINE KINASE TRCS"/>
    <property type="match status" value="1"/>
</dbReference>
<comment type="caution">
    <text evidence="14">The sequence shown here is derived from an EMBL/GenBank/DDBJ whole genome shotgun (WGS) entry which is preliminary data.</text>
</comment>
<comment type="subcellular location">
    <subcellularLocation>
        <location evidence="2">Cell membrane</location>
    </subcellularLocation>
</comment>
<dbReference type="SUPFAM" id="SSF55874">
    <property type="entry name" value="ATPase domain of HSP90 chaperone/DNA topoisomerase II/histidine kinase"/>
    <property type="match status" value="1"/>
</dbReference>
<dbReference type="EMBL" id="WJHE01001119">
    <property type="protein sequence ID" value="MST34638.1"/>
    <property type="molecule type" value="Genomic_DNA"/>
</dbReference>
<reference evidence="14 15" key="1">
    <citation type="submission" date="2019-11" db="EMBL/GenBank/DDBJ databases">
        <title>Acidiferrimicrobium australis gen. nov., sp. nov., an acidophilic and obligately heterotrophic, member of the Actinobacteria that catalyses dissimilatory oxido- reduction of iron isolated from metal-rich acidic water in Chile.</title>
        <authorList>
            <person name="Gonzalez D."/>
            <person name="Huber K."/>
            <person name="Hedrich S."/>
            <person name="Rojas-Villalobos C."/>
            <person name="Quatrini R."/>
            <person name="Dinamarca M.A."/>
            <person name="Schwarz A."/>
            <person name="Canales C."/>
            <person name="Nancucheo I."/>
        </authorList>
    </citation>
    <scope>NUCLEOTIDE SEQUENCE [LARGE SCALE GENOMIC DNA]</scope>
    <source>
        <strain evidence="14 15">USS-CCA1</strain>
    </source>
</reference>
<keyword evidence="9" id="KW-0902">Two-component regulatory system</keyword>
<dbReference type="Pfam" id="PF00672">
    <property type="entry name" value="HAMP"/>
    <property type="match status" value="1"/>
</dbReference>
<dbReference type="SMART" id="SM00388">
    <property type="entry name" value="HisKA"/>
    <property type="match status" value="1"/>
</dbReference>
<dbReference type="InterPro" id="IPR036097">
    <property type="entry name" value="HisK_dim/P_sf"/>
</dbReference>
<accession>A0ABW9QY77</accession>
<evidence type="ECO:0000256" key="6">
    <source>
        <dbReference type="ARBA" id="ARBA00022692"/>
    </source>
</evidence>
<dbReference type="Gene3D" id="6.10.340.10">
    <property type="match status" value="1"/>
</dbReference>
<proteinExistence type="predicted"/>
<dbReference type="EC" id="2.7.13.3" evidence="3"/>
<dbReference type="InterPro" id="IPR003661">
    <property type="entry name" value="HisK_dim/P_dom"/>
</dbReference>
<feature type="domain" description="Histidine kinase" evidence="12">
    <location>
        <begin position="235"/>
        <end position="446"/>
    </location>
</feature>
<dbReference type="InterPro" id="IPR005467">
    <property type="entry name" value="His_kinase_dom"/>
</dbReference>
<dbReference type="InterPro" id="IPR003660">
    <property type="entry name" value="HAMP_dom"/>
</dbReference>
<name>A0ABW9QY77_9ACTN</name>
<dbReference type="CDD" id="cd06225">
    <property type="entry name" value="HAMP"/>
    <property type="match status" value="1"/>
</dbReference>
<dbReference type="Gene3D" id="3.30.565.10">
    <property type="entry name" value="Histidine kinase-like ATPase, C-terminal domain"/>
    <property type="match status" value="1"/>
</dbReference>
<keyword evidence="8 11" id="KW-1133">Transmembrane helix</keyword>